<sequence length="141" mass="15857">MLSWLKSTAIYPKFVDCVVFMPPSSSFHLPQGCIRLSKPAVAATYFTPELLHRLLPPKLANTTISPKVAAACSWSLSYLEVAVIVGSRHIWRWLSSSEVGIVTGHHCHRQRSPLHREAWVRGRCTRAMVAYVIIAFVNVSW</sequence>
<evidence type="ECO:0000313" key="1">
    <source>
        <dbReference type="EMBL" id="JAD20610.1"/>
    </source>
</evidence>
<protein>
    <submittedName>
        <fullName evidence="1">Uncharacterized protein</fullName>
    </submittedName>
</protein>
<proteinExistence type="predicted"/>
<organism evidence="1">
    <name type="scientific">Arundo donax</name>
    <name type="common">Giant reed</name>
    <name type="synonym">Donax arundinaceus</name>
    <dbReference type="NCBI Taxonomy" id="35708"/>
    <lineage>
        <taxon>Eukaryota</taxon>
        <taxon>Viridiplantae</taxon>
        <taxon>Streptophyta</taxon>
        <taxon>Embryophyta</taxon>
        <taxon>Tracheophyta</taxon>
        <taxon>Spermatophyta</taxon>
        <taxon>Magnoliopsida</taxon>
        <taxon>Liliopsida</taxon>
        <taxon>Poales</taxon>
        <taxon>Poaceae</taxon>
        <taxon>PACMAD clade</taxon>
        <taxon>Arundinoideae</taxon>
        <taxon>Arundineae</taxon>
        <taxon>Arundo</taxon>
    </lineage>
</organism>
<accession>A0A0A8Y6C0</accession>
<reference evidence="1" key="2">
    <citation type="journal article" date="2015" name="Data Brief">
        <title>Shoot transcriptome of the giant reed, Arundo donax.</title>
        <authorList>
            <person name="Barrero R.A."/>
            <person name="Guerrero F.D."/>
            <person name="Moolhuijzen P."/>
            <person name="Goolsby J.A."/>
            <person name="Tidwell J."/>
            <person name="Bellgard S.E."/>
            <person name="Bellgard M.I."/>
        </authorList>
    </citation>
    <scope>NUCLEOTIDE SEQUENCE</scope>
    <source>
        <tissue evidence="1">Shoot tissue taken approximately 20 cm above the soil surface</tissue>
    </source>
</reference>
<dbReference type="EMBL" id="GBRH01277285">
    <property type="protein sequence ID" value="JAD20610.1"/>
    <property type="molecule type" value="Transcribed_RNA"/>
</dbReference>
<reference evidence="1" key="1">
    <citation type="submission" date="2014-09" db="EMBL/GenBank/DDBJ databases">
        <authorList>
            <person name="Magalhaes I.L.F."/>
            <person name="Oliveira U."/>
            <person name="Santos F.R."/>
            <person name="Vidigal T.H.D.A."/>
            <person name="Brescovit A.D."/>
            <person name="Santos A.J."/>
        </authorList>
    </citation>
    <scope>NUCLEOTIDE SEQUENCE</scope>
    <source>
        <tissue evidence="1">Shoot tissue taken approximately 20 cm above the soil surface</tissue>
    </source>
</reference>
<name>A0A0A8Y6C0_ARUDO</name>
<dbReference type="AlphaFoldDB" id="A0A0A8Y6C0"/>